<accession>A0A5J5BKE4</accession>
<feature type="zinc finger region" description="C3H1-type" evidence="4">
    <location>
        <begin position="222"/>
        <end position="248"/>
    </location>
</feature>
<reference evidence="6 7" key="1">
    <citation type="submission" date="2019-09" db="EMBL/GenBank/DDBJ databases">
        <title>A chromosome-level genome assembly of the Chinese tupelo Nyssa sinensis.</title>
        <authorList>
            <person name="Yang X."/>
            <person name="Kang M."/>
            <person name="Yang Y."/>
            <person name="Xiong H."/>
            <person name="Wang M."/>
            <person name="Zhang Z."/>
            <person name="Wang Z."/>
            <person name="Wu H."/>
            <person name="Ma T."/>
            <person name="Liu J."/>
            <person name="Xi Z."/>
        </authorList>
    </citation>
    <scope>NUCLEOTIDE SEQUENCE [LARGE SCALE GENOMIC DNA]</scope>
    <source>
        <strain evidence="6">J267</strain>
        <tissue evidence="6">Leaf</tissue>
    </source>
</reference>
<evidence type="ECO:0000256" key="1">
    <source>
        <dbReference type="ARBA" id="ARBA00022723"/>
    </source>
</evidence>
<dbReference type="Gene3D" id="4.10.1000.10">
    <property type="entry name" value="Zinc finger, CCCH-type"/>
    <property type="match status" value="1"/>
</dbReference>
<dbReference type="InterPro" id="IPR000571">
    <property type="entry name" value="Znf_CCCH"/>
</dbReference>
<proteinExistence type="predicted"/>
<dbReference type="GO" id="GO:0008270">
    <property type="term" value="F:zinc ion binding"/>
    <property type="evidence" value="ECO:0007669"/>
    <property type="project" value="UniProtKB-KW"/>
</dbReference>
<keyword evidence="3 4" id="KW-0862">Zinc</keyword>
<evidence type="ECO:0000259" key="5">
    <source>
        <dbReference type="PROSITE" id="PS50103"/>
    </source>
</evidence>
<evidence type="ECO:0000256" key="4">
    <source>
        <dbReference type="PROSITE-ProRule" id="PRU00723"/>
    </source>
</evidence>
<feature type="domain" description="C3H1-type" evidence="5">
    <location>
        <begin position="222"/>
        <end position="248"/>
    </location>
</feature>
<feature type="domain" description="C3H1-type" evidence="5">
    <location>
        <begin position="249"/>
        <end position="277"/>
    </location>
</feature>
<protein>
    <recommendedName>
        <fullName evidence="5">C3H1-type domain-containing protein</fullName>
    </recommendedName>
</protein>
<organism evidence="6 7">
    <name type="scientific">Nyssa sinensis</name>
    <dbReference type="NCBI Taxonomy" id="561372"/>
    <lineage>
        <taxon>Eukaryota</taxon>
        <taxon>Viridiplantae</taxon>
        <taxon>Streptophyta</taxon>
        <taxon>Embryophyta</taxon>
        <taxon>Tracheophyta</taxon>
        <taxon>Spermatophyta</taxon>
        <taxon>Magnoliopsida</taxon>
        <taxon>eudicotyledons</taxon>
        <taxon>Gunneridae</taxon>
        <taxon>Pentapetalae</taxon>
        <taxon>asterids</taxon>
        <taxon>Cornales</taxon>
        <taxon>Nyssaceae</taxon>
        <taxon>Nyssa</taxon>
    </lineage>
</organism>
<dbReference type="SUPFAM" id="SSF90229">
    <property type="entry name" value="CCCH zinc finger"/>
    <property type="match status" value="2"/>
</dbReference>
<name>A0A5J5BKE4_9ASTE</name>
<dbReference type="InterPro" id="IPR036855">
    <property type="entry name" value="Znf_CCCH_sf"/>
</dbReference>
<keyword evidence="1 4" id="KW-0479">Metal-binding</keyword>
<evidence type="ECO:0000313" key="7">
    <source>
        <dbReference type="Proteomes" id="UP000325577"/>
    </source>
</evidence>
<keyword evidence="2 4" id="KW-0863">Zinc-finger</keyword>
<dbReference type="EMBL" id="CM018034">
    <property type="protein sequence ID" value="KAA8543096.1"/>
    <property type="molecule type" value="Genomic_DNA"/>
</dbReference>
<keyword evidence="7" id="KW-1185">Reference proteome</keyword>
<feature type="zinc finger region" description="C3H1-type" evidence="4">
    <location>
        <begin position="249"/>
        <end position="277"/>
    </location>
</feature>
<dbReference type="AlphaFoldDB" id="A0A5J5BKE4"/>
<dbReference type="Proteomes" id="UP000325577">
    <property type="component" value="Linkage Group LG11"/>
</dbReference>
<gene>
    <name evidence="6" type="ORF">F0562_021409</name>
</gene>
<dbReference type="OrthoDB" id="66977at2759"/>
<dbReference type="SMART" id="SM00356">
    <property type="entry name" value="ZnF_C3H1"/>
    <property type="match status" value="2"/>
</dbReference>
<sequence length="510" mass="58389">MDTQPLPILRPFGQETLFAEYTDSYYGGDNKTNALTGRKEVILMGNLCAFQFWQRAFKDKHRLERLKQLLKFDEKKAAQILPTQIEEEWCSFHNLVQSSLHHIAEICEDILNSIHRFRPKFLVTSDGLPSYYDPYEFRHTCLLNSQPNGETVALATDDDHLEPVSEIRKCIAVPFVASNHFQTNEVAEKLAAIIKEMKVQHTKDISGIQPKDRNDDHPNINGEASSLCRFFVSGLCNRGNQCWFSHSLQAKRPVCKFFFSFQGCRNGDSCFFSHDLGTSASSCRGSSLCLPEDEDADAASLLRLFPTCPDRYILLLDDTDFHFATHLSHHCDPYTIISTTCLSDISICDPSLTGIRILWDLSHPYETIISKAGGNPIPWNEVECVLWFPKFDSHNENWDGQKSLMQSFFEYLAIRILADALYEVQVVVTMNNIHFSQLQVEKLSRDSFFFLKESFPFDESSFGELYDTVNAKKPMLASKPICYVFNLHPPTDIQFGDYTTLLHQCLYKIQ</sequence>
<evidence type="ECO:0000313" key="6">
    <source>
        <dbReference type="EMBL" id="KAA8543096.1"/>
    </source>
</evidence>
<evidence type="ECO:0000256" key="2">
    <source>
        <dbReference type="ARBA" id="ARBA00022771"/>
    </source>
</evidence>
<dbReference type="PROSITE" id="PS50103">
    <property type="entry name" value="ZF_C3H1"/>
    <property type="match status" value="2"/>
</dbReference>
<evidence type="ECO:0000256" key="3">
    <source>
        <dbReference type="ARBA" id="ARBA00022833"/>
    </source>
</evidence>